<reference evidence="1 2" key="1">
    <citation type="submission" date="2018-11" db="EMBL/GenBank/DDBJ databases">
        <title>Sequencing the genomes of 1000 actinobacteria strains.</title>
        <authorList>
            <person name="Klenk H.-P."/>
        </authorList>
    </citation>
    <scope>NUCLEOTIDE SEQUENCE [LARGE SCALE GENOMIC DNA]</scope>
    <source>
        <strain evidence="1 2">DSM 12652</strain>
    </source>
</reference>
<name>A0A3N2CW18_9ACTN</name>
<proteinExistence type="predicted"/>
<comment type="caution">
    <text evidence="1">The sequence shown here is derived from an EMBL/GenBank/DDBJ whole genome shotgun (WGS) entry which is preliminary data.</text>
</comment>
<evidence type="ECO:0000313" key="2">
    <source>
        <dbReference type="Proteomes" id="UP000281738"/>
    </source>
</evidence>
<dbReference type="AlphaFoldDB" id="A0A3N2CW18"/>
<dbReference type="GO" id="GO:0006310">
    <property type="term" value="P:DNA recombination"/>
    <property type="evidence" value="ECO:0007669"/>
    <property type="project" value="InterPro"/>
</dbReference>
<sequence>MITELTFEIPKSLWLTSNRHIVNLPYRARLVRDLHQLAAATATIARLEPVKGQVHVHWTVRYPKGVRRDKGEASNAQPTTKALLDGLVPTWLTDDGPQYVVAETFQRGPNLDEREIHTVRLVMTPQEVPW</sequence>
<dbReference type="InterPro" id="IPR036614">
    <property type="entry name" value="RusA-like_sf"/>
</dbReference>
<keyword evidence="2" id="KW-1185">Reference proteome</keyword>
<organism evidence="1 2">
    <name type="scientific">Nocardioides aurantiacus</name>
    <dbReference type="NCBI Taxonomy" id="86796"/>
    <lineage>
        <taxon>Bacteria</taxon>
        <taxon>Bacillati</taxon>
        <taxon>Actinomycetota</taxon>
        <taxon>Actinomycetes</taxon>
        <taxon>Propionibacteriales</taxon>
        <taxon>Nocardioidaceae</taxon>
        <taxon>Nocardioides</taxon>
    </lineage>
</organism>
<accession>A0A3N2CW18</accession>
<protein>
    <submittedName>
        <fullName evidence="1">Uncharacterized protein</fullName>
    </submittedName>
</protein>
<evidence type="ECO:0000313" key="1">
    <source>
        <dbReference type="EMBL" id="ROR91731.1"/>
    </source>
</evidence>
<dbReference type="Proteomes" id="UP000281738">
    <property type="component" value="Unassembled WGS sequence"/>
</dbReference>
<dbReference type="GO" id="GO:0006281">
    <property type="term" value="P:DNA repair"/>
    <property type="evidence" value="ECO:0007669"/>
    <property type="project" value="InterPro"/>
</dbReference>
<gene>
    <name evidence="1" type="ORF">EDD33_2606</name>
</gene>
<dbReference type="Gene3D" id="3.30.1330.70">
    <property type="entry name" value="Holliday junction resolvase RusA"/>
    <property type="match status" value="1"/>
</dbReference>
<dbReference type="GO" id="GO:0000287">
    <property type="term" value="F:magnesium ion binding"/>
    <property type="evidence" value="ECO:0007669"/>
    <property type="project" value="InterPro"/>
</dbReference>
<dbReference type="EMBL" id="RKHO01000001">
    <property type="protein sequence ID" value="ROR91731.1"/>
    <property type="molecule type" value="Genomic_DNA"/>
</dbReference>